<feature type="transmembrane region" description="Helical" evidence="1">
    <location>
        <begin position="288"/>
        <end position="308"/>
    </location>
</feature>
<feature type="transmembrane region" description="Helical" evidence="1">
    <location>
        <begin position="259"/>
        <end position="276"/>
    </location>
</feature>
<feature type="transmembrane region" description="Helical" evidence="1">
    <location>
        <begin position="236"/>
        <end position="253"/>
    </location>
</feature>
<organism evidence="2 3">
    <name type="scientific">Sunxiuqinia dokdonensis</name>
    <dbReference type="NCBI Taxonomy" id="1409788"/>
    <lineage>
        <taxon>Bacteria</taxon>
        <taxon>Pseudomonadati</taxon>
        <taxon>Bacteroidota</taxon>
        <taxon>Bacteroidia</taxon>
        <taxon>Marinilabiliales</taxon>
        <taxon>Prolixibacteraceae</taxon>
        <taxon>Sunxiuqinia</taxon>
    </lineage>
</organism>
<keyword evidence="1" id="KW-1133">Transmembrane helix</keyword>
<evidence type="ECO:0000256" key="1">
    <source>
        <dbReference type="SAM" id="Phobius"/>
    </source>
</evidence>
<dbReference type="InterPro" id="IPR025367">
    <property type="entry name" value="DUF4271"/>
</dbReference>
<evidence type="ECO:0008006" key="4">
    <source>
        <dbReference type="Google" id="ProtNLM"/>
    </source>
</evidence>
<sequence length="318" mass="36199">MLQQALQNDTILKQLNQTVEPESSGIINLSPAEVQRQSLRQLDSIDQQMQTPPKPAPVVSRSQQAPAALPGYIKPIDARQVESFTEKDAKPGIGLPEKTISRDKPDWFIGIFILVLILLATVRLFFNKYLNQLFHAIVNSATSSRLFRDRSVSITHASFRLDLIFYFTFSIFIFQFSGEFSRSIFKAGFLTYLIILGMVVSYYILKRLAYSFTGIVAESTSETTEFLYNMHLHNRVLGLFLIPVTLVIAFTSLPNPRLVFYSGLFICGGFYLLLLIRGAKILLKKHFSIFYLILYLCTLEILPLIFIYNMVLVKNGIK</sequence>
<keyword evidence="3" id="KW-1185">Reference proteome</keyword>
<dbReference type="Pfam" id="PF14093">
    <property type="entry name" value="DUF4271"/>
    <property type="match status" value="1"/>
</dbReference>
<keyword evidence="1" id="KW-0812">Transmembrane</keyword>
<evidence type="ECO:0000313" key="2">
    <source>
        <dbReference type="EMBL" id="KOH44698.1"/>
    </source>
</evidence>
<dbReference type="STRING" id="1409788.NC99_24830"/>
<reference evidence="3" key="1">
    <citation type="submission" date="2015-07" db="EMBL/GenBank/DDBJ databases">
        <title>Genome sequencing of Sunxiuqinia dokdonensis strain SK.</title>
        <authorList>
            <person name="Ahn S."/>
            <person name="Kim B.-C."/>
        </authorList>
    </citation>
    <scope>NUCLEOTIDE SEQUENCE [LARGE SCALE GENOMIC DNA]</scope>
    <source>
        <strain evidence="3">SK</strain>
    </source>
</reference>
<feature type="transmembrane region" description="Helical" evidence="1">
    <location>
        <begin position="184"/>
        <end position="205"/>
    </location>
</feature>
<feature type="transmembrane region" description="Helical" evidence="1">
    <location>
        <begin position="159"/>
        <end position="178"/>
    </location>
</feature>
<proteinExistence type="predicted"/>
<dbReference type="RefSeq" id="WP_157624811.1">
    <property type="nucleotide sequence ID" value="NZ_LGIA01000155.1"/>
</dbReference>
<protein>
    <recommendedName>
        <fullName evidence="4">DUF4271 domain-containing protein</fullName>
    </recommendedName>
</protein>
<evidence type="ECO:0000313" key="3">
    <source>
        <dbReference type="Proteomes" id="UP000036958"/>
    </source>
</evidence>
<name>A0A0L8V8N4_9BACT</name>
<gene>
    <name evidence="2" type="ORF">NC99_24830</name>
</gene>
<dbReference type="EMBL" id="LGIA01000155">
    <property type="protein sequence ID" value="KOH44698.1"/>
    <property type="molecule type" value="Genomic_DNA"/>
</dbReference>
<comment type="caution">
    <text evidence="2">The sequence shown here is derived from an EMBL/GenBank/DDBJ whole genome shotgun (WGS) entry which is preliminary data.</text>
</comment>
<dbReference type="AlphaFoldDB" id="A0A0L8V8N4"/>
<keyword evidence="1" id="KW-0472">Membrane</keyword>
<accession>A0A0L8V8N4</accession>
<dbReference type="OrthoDB" id="1467217at2"/>
<dbReference type="Proteomes" id="UP000036958">
    <property type="component" value="Unassembled WGS sequence"/>
</dbReference>
<feature type="transmembrane region" description="Helical" evidence="1">
    <location>
        <begin position="107"/>
        <end position="126"/>
    </location>
</feature>